<evidence type="ECO:0000313" key="2">
    <source>
        <dbReference type="Proteomes" id="UP000789525"/>
    </source>
</evidence>
<accession>A0ACA9JYF1</accession>
<name>A0ACA9JYF1_9GLOM</name>
<keyword evidence="2" id="KW-1185">Reference proteome</keyword>
<gene>
    <name evidence="1" type="ORF">ACOLOM_LOCUS324</name>
</gene>
<organism evidence="1 2">
    <name type="scientific">Acaulospora colombiana</name>
    <dbReference type="NCBI Taxonomy" id="27376"/>
    <lineage>
        <taxon>Eukaryota</taxon>
        <taxon>Fungi</taxon>
        <taxon>Fungi incertae sedis</taxon>
        <taxon>Mucoromycota</taxon>
        <taxon>Glomeromycotina</taxon>
        <taxon>Glomeromycetes</taxon>
        <taxon>Diversisporales</taxon>
        <taxon>Acaulosporaceae</taxon>
        <taxon>Acaulospora</taxon>
    </lineage>
</organism>
<evidence type="ECO:0000313" key="1">
    <source>
        <dbReference type="EMBL" id="CAG8442525.1"/>
    </source>
</evidence>
<protein>
    <submittedName>
        <fullName evidence="1">10644_t:CDS:1</fullName>
    </submittedName>
</protein>
<reference evidence="1" key="1">
    <citation type="submission" date="2021-06" db="EMBL/GenBank/DDBJ databases">
        <authorList>
            <person name="Kallberg Y."/>
            <person name="Tangrot J."/>
            <person name="Rosling A."/>
        </authorList>
    </citation>
    <scope>NUCLEOTIDE SEQUENCE</scope>
    <source>
        <strain evidence="1">CL356</strain>
    </source>
</reference>
<dbReference type="Proteomes" id="UP000789525">
    <property type="component" value="Unassembled WGS sequence"/>
</dbReference>
<proteinExistence type="predicted"/>
<sequence>MYKGWPFSGWGLSINVPATIQKRLLKFLLKRALGQFLAEELDLDNLEVQLGKGLVHLKELQLNVEVLNDLVADLPIVITDGRIGRIVANIPWKNIWNCDCVLEFHNLKITAVPEYTKPRNARVTPEDSHILSSSIHFAGDFLRHEMPPEEDEVLRNSIYHSFTVPQSDNNEPESGLEQSEVFPQQAPLQGDTGIESIQVLARLIDKLMSNIKILFKDTCIRLQHHSSVSFDDNIKNDAGNLKEYYFDLEIPIISFQDETQESDDESTPTNSASESVKLSPAQSETVKSVTMSGLSVWIREALSSMDMSNSYESSPKTEEYTEIPDIRGRLY</sequence>
<dbReference type="EMBL" id="CAJVPT010000307">
    <property type="protein sequence ID" value="CAG8442525.1"/>
    <property type="molecule type" value="Genomic_DNA"/>
</dbReference>
<comment type="caution">
    <text evidence="1">The sequence shown here is derived from an EMBL/GenBank/DDBJ whole genome shotgun (WGS) entry which is preliminary data.</text>
</comment>